<dbReference type="FunFam" id="3.30.1390.10:FF:000001">
    <property type="entry name" value="50S ribosomal protein L7/L12"/>
    <property type="match status" value="1"/>
</dbReference>
<comment type="caution">
    <text evidence="8">The sequence shown here is derived from an EMBL/GenBank/DDBJ whole genome shotgun (WGS) entry which is preliminary data.</text>
</comment>
<evidence type="ECO:0000256" key="3">
    <source>
        <dbReference type="ARBA" id="ARBA00023274"/>
    </source>
</evidence>
<comment type="similarity">
    <text evidence="1 4">Belongs to the bacterial ribosomal protein bL12 family.</text>
</comment>
<dbReference type="GO" id="GO:0003729">
    <property type="term" value="F:mRNA binding"/>
    <property type="evidence" value="ECO:0007669"/>
    <property type="project" value="TreeGrafter"/>
</dbReference>
<dbReference type="GO" id="GO:0003735">
    <property type="term" value="F:structural constituent of ribosome"/>
    <property type="evidence" value="ECO:0007669"/>
    <property type="project" value="InterPro"/>
</dbReference>
<proteinExistence type="inferred from homology"/>
<dbReference type="CDD" id="cd00387">
    <property type="entry name" value="Ribosomal_L7_L12"/>
    <property type="match status" value="1"/>
</dbReference>
<dbReference type="InterPro" id="IPR013823">
    <property type="entry name" value="Ribosomal_bL12_C"/>
</dbReference>
<dbReference type="Gene3D" id="1.20.5.710">
    <property type="entry name" value="Single helix bin"/>
    <property type="match status" value="1"/>
</dbReference>
<dbReference type="EMBL" id="PFEF01000005">
    <property type="protein sequence ID" value="PJE64643.1"/>
    <property type="molecule type" value="Genomic_DNA"/>
</dbReference>
<dbReference type="InterPro" id="IPR000206">
    <property type="entry name" value="Ribosomal_bL12"/>
</dbReference>
<dbReference type="InterPro" id="IPR014719">
    <property type="entry name" value="Ribosomal_bL12_C/ClpS-like"/>
</dbReference>
<feature type="domain" description="Large ribosomal subunit protein bL12 oligomerization" evidence="7">
    <location>
        <begin position="15"/>
        <end position="58"/>
    </location>
</feature>
<dbReference type="Pfam" id="PF16320">
    <property type="entry name" value="Ribosomal_L12_N"/>
    <property type="match status" value="1"/>
</dbReference>
<comment type="subunit">
    <text evidence="4">Homodimer. Part of the ribosomal stalk of the 50S ribosomal subunit. Forms a multimeric L10(L12)X complex, where L10 forms an elongated spine to which 2 to 4 L12 dimers bind in a sequential fashion. Binds GTP-bound translation factors.</text>
</comment>
<dbReference type="InterPro" id="IPR008932">
    <property type="entry name" value="Ribosomal_bL12_oligo"/>
</dbReference>
<name>A0A2M8KXN1_9BACT</name>
<evidence type="ECO:0000256" key="1">
    <source>
        <dbReference type="ARBA" id="ARBA00007197"/>
    </source>
</evidence>
<reference evidence="9" key="1">
    <citation type="submission" date="2017-09" db="EMBL/GenBank/DDBJ databases">
        <title>Depth-based differentiation of microbial function through sediment-hosted aquifers and enrichment of novel symbionts in the deep terrestrial subsurface.</title>
        <authorList>
            <person name="Probst A.J."/>
            <person name="Ladd B."/>
            <person name="Jarett J.K."/>
            <person name="Geller-Mcgrath D.E."/>
            <person name="Sieber C.M.K."/>
            <person name="Emerson J.B."/>
            <person name="Anantharaman K."/>
            <person name="Thomas B.C."/>
            <person name="Malmstrom R."/>
            <person name="Stieglmeier M."/>
            <person name="Klingl A."/>
            <person name="Woyke T."/>
            <person name="Ryan C.M."/>
            <person name="Banfield J.F."/>
        </authorList>
    </citation>
    <scope>NUCLEOTIDE SEQUENCE [LARGE SCALE GENOMIC DNA]</scope>
</reference>
<dbReference type="Gene3D" id="3.30.1390.10">
    <property type="match status" value="1"/>
</dbReference>
<feature type="domain" description="Large ribosomal subunit protein bL12 C-terminal" evidence="6">
    <location>
        <begin position="69"/>
        <end position="135"/>
    </location>
</feature>
<evidence type="ECO:0000313" key="9">
    <source>
        <dbReference type="Proteomes" id="UP000229098"/>
    </source>
</evidence>
<dbReference type="Pfam" id="PF00542">
    <property type="entry name" value="Ribosomal_L12"/>
    <property type="match status" value="1"/>
</dbReference>
<sequence>MSEEKKDVEVPEKFKALVGEIEKMSVLDLSELVTVLEDKFGVSSAMPMMAAPAAGAGEDAGAVEEKSSFNVELTGAGEQKIQVIKAVREATGLGLKEAKDLVDSAPKLIKEGVSKEEAEDLKNKIESAGGTVELK</sequence>
<dbReference type="InterPro" id="IPR036235">
    <property type="entry name" value="Ribosomal_bL12_oligo_N_sf"/>
</dbReference>
<dbReference type="SUPFAM" id="SSF48300">
    <property type="entry name" value="Ribosomal protein L7/12, oligomerisation (N-terminal) domain"/>
    <property type="match status" value="1"/>
</dbReference>
<dbReference type="GO" id="GO:0006412">
    <property type="term" value="P:translation"/>
    <property type="evidence" value="ECO:0007669"/>
    <property type="project" value="UniProtKB-UniRule"/>
</dbReference>
<dbReference type="PANTHER" id="PTHR45987:SF4">
    <property type="entry name" value="LARGE RIBOSOMAL SUBUNIT PROTEIN BL12M"/>
    <property type="match status" value="1"/>
</dbReference>
<evidence type="ECO:0000259" key="6">
    <source>
        <dbReference type="Pfam" id="PF00542"/>
    </source>
</evidence>
<evidence type="ECO:0000313" key="8">
    <source>
        <dbReference type="EMBL" id="PJE64643.1"/>
    </source>
</evidence>
<keyword evidence="3 4" id="KW-0687">Ribonucleoprotein</keyword>
<gene>
    <name evidence="4" type="primary">rplL</name>
    <name evidence="8" type="ORF">COU90_02265</name>
</gene>
<organism evidence="8 9">
    <name type="scientific">Candidatus Ryanbacteria bacterium CG10_big_fil_rev_8_21_14_0_10_43_42</name>
    <dbReference type="NCBI Taxonomy" id="1974864"/>
    <lineage>
        <taxon>Bacteria</taxon>
        <taxon>Candidatus Ryaniibacteriota</taxon>
    </lineage>
</organism>
<accession>A0A2M8KXN1</accession>
<evidence type="ECO:0000256" key="4">
    <source>
        <dbReference type="HAMAP-Rule" id="MF_00368"/>
    </source>
</evidence>
<evidence type="ECO:0000256" key="5">
    <source>
        <dbReference type="SAM" id="MobiDB-lite"/>
    </source>
</evidence>
<comment type="function">
    <text evidence="4">Forms part of the ribosomal stalk which helps the ribosome interact with GTP-bound translation factors. Is thus essential for accurate translation.</text>
</comment>
<dbReference type="AlphaFoldDB" id="A0A2M8KXN1"/>
<dbReference type="HAMAP" id="MF_00368">
    <property type="entry name" value="Ribosomal_bL12"/>
    <property type="match status" value="1"/>
</dbReference>
<dbReference type="GO" id="GO:0022625">
    <property type="term" value="C:cytosolic large ribosomal subunit"/>
    <property type="evidence" value="ECO:0007669"/>
    <property type="project" value="TreeGrafter"/>
</dbReference>
<dbReference type="SUPFAM" id="SSF54736">
    <property type="entry name" value="ClpS-like"/>
    <property type="match status" value="1"/>
</dbReference>
<protein>
    <recommendedName>
        <fullName evidence="4">Large ribosomal subunit protein bL12</fullName>
    </recommendedName>
</protein>
<feature type="compositionally biased region" description="Basic and acidic residues" evidence="5">
    <location>
        <begin position="113"/>
        <end position="125"/>
    </location>
</feature>
<evidence type="ECO:0000256" key="2">
    <source>
        <dbReference type="ARBA" id="ARBA00022980"/>
    </source>
</evidence>
<keyword evidence="2 4" id="KW-0689">Ribosomal protein</keyword>
<dbReference type="Proteomes" id="UP000229098">
    <property type="component" value="Unassembled WGS sequence"/>
</dbReference>
<dbReference type="PANTHER" id="PTHR45987">
    <property type="entry name" value="39S RIBOSOMAL PROTEIN L12"/>
    <property type="match status" value="1"/>
</dbReference>
<evidence type="ECO:0000259" key="7">
    <source>
        <dbReference type="Pfam" id="PF16320"/>
    </source>
</evidence>
<feature type="region of interest" description="Disordered" evidence="5">
    <location>
        <begin position="113"/>
        <end position="135"/>
    </location>
</feature>
<dbReference type="NCBIfam" id="TIGR00855">
    <property type="entry name" value="L12"/>
    <property type="match status" value="1"/>
</dbReference>